<feature type="compositionally biased region" description="Polar residues" evidence="1">
    <location>
        <begin position="153"/>
        <end position="163"/>
    </location>
</feature>
<feature type="region of interest" description="Disordered" evidence="1">
    <location>
        <begin position="122"/>
        <end position="188"/>
    </location>
</feature>
<dbReference type="EMBL" id="MUJZ01016587">
    <property type="protein sequence ID" value="OTF80776.1"/>
    <property type="molecule type" value="Genomic_DNA"/>
</dbReference>
<keyword evidence="3" id="KW-1185">Reference proteome</keyword>
<gene>
    <name evidence="2" type="ORF">BLA29_004153</name>
</gene>
<dbReference type="AlphaFoldDB" id="A0A1Y3BMD8"/>
<evidence type="ECO:0000313" key="3">
    <source>
        <dbReference type="Proteomes" id="UP000194236"/>
    </source>
</evidence>
<proteinExistence type="predicted"/>
<feature type="non-terminal residue" evidence="2">
    <location>
        <position position="188"/>
    </location>
</feature>
<organism evidence="2 3">
    <name type="scientific">Euroglyphus maynei</name>
    <name type="common">Mayne's house dust mite</name>
    <dbReference type="NCBI Taxonomy" id="6958"/>
    <lineage>
        <taxon>Eukaryota</taxon>
        <taxon>Metazoa</taxon>
        <taxon>Ecdysozoa</taxon>
        <taxon>Arthropoda</taxon>
        <taxon>Chelicerata</taxon>
        <taxon>Arachnida</taxon>
        <taxon>Acari</taxon>
        <taxon>Acariformes</taxon>
        <taxon>Sarcoptiformes</taxon>
        <taxon>Astigmata</taxon>
        <taxon>Psoroptidia</taxon>
        <taxon>Analgoidea</taxon>
        <taxon>Pyroglyphidae</taxon>
        <taxon>Pyroglyphinae</taxon>
        <taxon>Euroglyphus</taxon>
    </lineage>
</organism>
<dbReference type="Proteomes" id="UP000194236">
    <property type="component" value="Unassembled WGS sequence"/>
</dbReference>
<sequence>MQTTVPSTVSNNIINGFNHLVHHHSITHHQQHPLHAQQSNGSIPFDAQSPYSLAHLASSNGGQAPSSSPTSAFYDTTSSLSDQQQLASNSYEPGTNENNSNTTAPLQQLDSFTSVFVASSYLTSNNHPNKSEKSDSLDSGSKCNEYDNDDQDNSIAKLTTKQSSIDDEQKQSTVDGEANRETEKQKEQ</sequence>
<protein>
    <submittedName>
        <fullName evidence="2">Uncharacterized protein</fullName>
    </submittedName>
</protein>
<evidence type="ECO:0000313" key="2">
    <source>
        <dbReference type="EMBL" id="OTF80776.1"/>
    </source>
</evidence>
<comment type="caution">
    <text evidence="2">The sequence shown here is derived from an EMBL/GenBank/DDBJ whole genome shotgun (WGS) entry which is preliminary data.</text>
</comment>
<reference evidence="2 3" key="1">
    <citation type="submission" date="2017-03" db="EMBL/GenBank/DDBJ databases">
        <title>Genome Survey of Euroglyphus maynei.</title>
        <authorList>
            <person name="Arlian L.G."/>
            <person name="Morgan M.S."/>
            <person name="Rider S.D."/>
        </authorList>
    </citation>
    <scope>NUCLEOTIDE SEQUENCE [LARGE SCALE GENOMIC DNA]</scope>
    <source>
        <strain evidence="2">Arlian Lab</strain>
        <tissue evidence="2">Whole body</tissue>
    </source>
</reference>
<name>A0A1Y3BMD8_EURMA</name>
<feature type="region of interest" description="Disordered" evidence="1">
    <location>
        <begin position="25"/>
        <end position="104"/>
    </location>
</feature>
<feature type="compositionally biased region" description="Basic and acidic residues" evidence="1">
    <location>
        <begin position="177"/>
        <end position="188"/>
    </location>
</feature>
<accession>A0A1Y3BMD8</accession>
<evidence type="ECO:0000256" key="1">
    <source>
        <dbReference type="SAM" id="MobiDB-lite"/>
    </source>
</evidence>
<feature type="compositionally biased region" description="Polar residues" evidence="1">
    <location>
        <begin position="57"/>
        <end position="104"/>
    </location>
</feature>